<dbReference type="InterPro" id="IPR036412">
    <property type="entry name" value="HAD-like_sf"/>
</dbReference>
<evidence type="ECO:0000256" key="2">
    <source>
        <dbReference type="ARBA" id="ARBA00004818"/>
    </source>
</evidence>
<dbReference type="InterPro" id="IPR006439">
    <property type="entry name" value="HAD-SF_hydro_IA"/>
</dbReference>
<reference evidence="5 6" key="1">
    <citation type="submission" date="2018-10" db="EMBL/GenBank/DDBJ databases">
        <title>Comparative analysis of microorganisms from saline springs in Andes Mountain Range, Colombia.</title>
        <authorList>
            <person name="Rubin E."/>
        </authorList>
    </citation>
    <scope>NUCLEOTIDE SEQUENCE [LARGE SCALE GENOMIC DNA]</scope>
    <source>
        <strain evidence="5 6">USBA 36</strain>
    </source>
</reference>
<dbReference type="Gene3D" id="1.10.150.730">
    <property type="match status" value="1"/>
</dbReference>
<dbReference type="InterPro" id="IPR041492">
    <property type="entry name" value="HAD_2"/>
</dbReference>
<dbReference type="Proteomes" id="UP000277424">
    <property type="component" value="Unassembled WGS sequence"/>
</dbReference>
<dbReference type="AlphaFoldDB" id="A0A420WQ62"/>
<dbReference type="InterPro" id="IPR023214">
    <property type="entry name" value="HAD_sf"/>
</dbReference>
<dbReference type="GO" id="GO:0006281">
    <property type="term" value="P:DNA repair"/>
    <property type="evidence" value="ECO:0007669"/>
    <property type="project" value="TreeGrafter"/>
</dbReference>
<accession>A0A420WQ62</accession>
<dbReference type="SFLD" id="SFLDG01129">
    <property type="entry name" value="C1.5:_HAD__Beta-PGM__Phosphata"/>
    <property type="match status" value="1"/>
</dbReference>
<sequence length="225" mass="24653">MSALPALDCPARPRAVLFDWDHTLVDNWDAIRAALNFTLVSFGQEAWTVEETRARVKASLRDSFPLLFGDRWEEARTLFLDHFAENHLAVLKPLPGAADLLAHLAAEGVYMGIVSNKRGPTLRLETAHLGWDRYFGRIIGAEDAPEDKPSPIPVSMALEGSGIAPGADVWFVGDTSIDMECAHNAGCVPVLVRDPLPDDPALKLHPPAWHAPHCGQLTDWLRAGL</sequence>
<dbReference type="InterPro" id="IPR050155">
    <property type="entry name" value="HAD-like_hydrolase_sf"/>
</dbReference>
<dbReference type="PANTHER" id="PTHR43434">
    <property type="entry name" value="PHOSPHOGLYCOLATE PHOSPHATASE"/>
    <property type="match status" value="1"/>
</dbReference>
<dbReference type="EMBL" id="RBIG01000001">
    <property type="protein sequence ID" value="RKQ73174.1"/>
    <property type="molecule type" value="Genomic_DNA"/>
</dbReference>
<proteinExistence type="inferred from homology"/>
<dbReference type="NCBIfam" id="TIGR01549">
    <property type="entry name" value="HAD-SF-IA-v1"/>
    <property type="match status" value="1"/>
</dbReference>
<evidence type="ECO:0000313" key="5">
    <source>
        <dbReference type="EMBL" id="RKQ73174.1"/>
    </source>
</evidence>
<comment type="caution">
    <text evidence="5">The sequence shown here is derived from an EMBL/GenBank/DDBJ whole genome shotgun (WGS) entry which is preliminary data.</text>
</comment>
<comment type="similarity">
    <text evidence="3">Belongs to the HAD-like hydrolase superfamily. CbbY/CbbZ/Gph/YieH family.</text>
</comment>
<protein>
    <recommendedName>
        <fullName evidence="4">phosphoglycolate phosphatase</fullName>
        <ecNumber evidence="4">3.1.3.18</ecNumber>
    </recommendedName>
</protein>
<dbReference type="RefSeq" id="WP_121217945.1">
    <property type="nucleotide sequence ID" value="NZ_RBIG01000001.1"/>
</dbReference>
<evidence type="ECO:0000313" key="6">
    <source>
        <dbReference type="Proteomes" id="UP000277424"/>
    </source>
</evidence>
<dbReference type="GO" id="GO:0008967">
    <property type="term" value="F:phosphoglycolate phosphatase activity"/>
    <property type="evidence" value="ECO:0007669"/>
    <property type="project" value="UniProtKB-EC"/>
</dbReference>
<comment type="pathway">
    <text evidence="2">Organic acid metabolism; glycolate biosynthesis; glycolate from 2-phosphoglycolate: step 1/1.</text>
</comment>
<name>A0A420WQ62_9PROT</name>
<evidence type="ECO:0000256" key="3">
    <source>
        <dbReference type="ARBA" id="ARBA00006171"/>
    </source>
</evidence>
<dbReference type="SUPFAM" id="SSF56784">
    <property type="entry name" value="HAD-like"/>
    <property type="match status" value="1"/>
</dbReference>
<dbReference type="SFLD" id="SFLDS00003">
    <property type="entry name" value="Haloacid_Dehalogenase"/>
    <property type="match status" value="1"/>
</dbReference>
<dbReference type="Gene3D" id="3.40.50.1000">
    <property type="entry name" value="HAD superfamily/HAD-like"/>
    <property type="match status" value="1"/>
</dbReference>
<organism evidence="5 6">
    <name type="scientific">Oceanibaculum indicum</name>
    <dbReference type="NCBI Taxonomy" id="526216"/>
    <lineage>
        <taxon>Bacteria</taxon>
        <taxon>Pseudomonadati</taxon>
        <taxon>Pseudomonadota</taxon>
        <taxon>Alphaproteobacteria</taxon>
        <taxon>Rhodospirillales</taxon>
        <taxon>Oceanibaculaceae</taxon>
        <taxon>Oceanibaculum</taxon>
    </lineage>
</organism>
<evidence type="ECO:0000256" key="4">
    <source>
        <dbReference type="ARBA" id="ARBA00013078"/>
    </source>
</evidence>
<dbReference type="Pfam" id="PF13419">
    <property type="entry name" value="HAD_2"/>
    <property type="match status" value="1"/>
</dbReference>
<dbReference type="GO" id="GO:0005829">
    <property type="term" value="C:cytosol"/>
    <property type="evidence" value="ECO:0007669"/>
    <property type="project" value="TreeGrafter"/>
</dbReference>
<dbReference type="EC" id="3.1.3.18" evidence="4"/>
<dbReference type="PANTHER" id="PTHR43434:SF1">
    <property type="entry name" value="PHOSPHOGLYCOLATE PHOSPHATASE"/>
    <property type="match status" value="1"/>
</dbReference>
<comment type="catalytic activity">
    <reaction evidence="1">
        <text>2-phosphoglycolate + H2O = glycolate + phosphate</text>
        <dbReference type="Rhea" id="RHEA:14369"/>
        <dbReference type="ChEBI" id="CHEBI:15377"/>
        <dbReference type="ChEBI" id="CHEBI:29805"/>
        <dbReference type="ChEBI" id="CHEBI:43474"/>
        <dbReference type="ChEBI" id="CHEBI:58033"/>
        <dbReference type="EC" id="3.1.3.18"/>
    </reaction>
</comment>
<gene>
    <name evidence="5" type="ORF">BCL74_0953</name>
</gene>
<evidence type="ECO:0000256" key="1">
    <source>
        <dbReference type="ARBA" id="ARBA00000830"/>
    </source>
</evidence>
<dbReference type="OrthoDB" id="9782449at2"/>